<feature type="transmembrane region" description="Helical" evidence="1">
    <location>
        <begin position="81"/>
        <end position="101"/>
    </location>
</feature>
<keyword evidence="3" id="KW-1185">Reference proteome</keyword>
<protein>
    <submittedName>
        <fullName evidence="2">Uncharacterized protein</fullName>
    </submittedName>
</protein>
<keyword evidence="1" id="KW-0812">Transmembrane</keyword>
<accession>A0A4R3Z5H3</accession>
<feature type="transmembrane region" description="Helical" evidence="1">
    <location>
        <begin position="143"/>
        <end position="161"/>
    </location>
</feature>
<feature type="transmembrane region" description="Helical" evidence="1">
    <location>
        <begin position="113"/>
        <end position="136"/>
    </location>
</feature>
<dbReference type="GeneID" id="98914642"/>
<dbReference type="Proteomes" id="UP000295515">
    <property type="component" value="Unassembled WGS sequence"/>
</dbReference>
<dbReference type="RefSeq" id="WP_066449148.1">
    <property type="nucleotide sequence ID" value="NZ_CAUWFI010000013.1"/>
</dbReference>
<dbReference type="EMBL" id="SMCQ01000003">
    <property type="protein sequence ID" value="TCW01708.1"/>
    <property type="molecule type" value="Genomic_DNA"/>
</dbReference>
<gene>
    <name evidence="2" type="ORF">EDD60_103165</name>
</gene>
<sequence>MIRKFYHLLDYRLVVLLIGMLLASPILCGKNTYTICLIYSHYLTVYMNNIFLLMTYQLAYRFNSLHAFMLLRIGEKKYYQMTYFSLILLGLLYTFMIYISYYFFFGAIEIQSLYITVIYMLLNIIVVCIENTIIYLQIGQKKNFLYLALPIFINFLFHILFSQLF</sequence>
<name>A0A4R3Z5H3_9FIRM</name>
<comment type="caution">
    <text evidence="2">The sequence shown here is derived from an EMBL/GenBank/DDBJ whole genome shotgun (WGS) entry which is preliminary data.</text>
</comment>
<organism evidence="2 3">
    <name type="scientific">Longibaculum muris</name>
    <dbReference type="NCBI Taxonomy" id="1796628"/>
    <lineage>
        <taxon>Bacteria</taxon>
        <taxon>Bacillati</taxon>
        <taxon>Bacillota</taxon>
        <taxon>Erysipelotrichia</taxon>
        <taxon>Erysipelotrichales</taxon>
        <taxon>Coprobacillaceae</taxon>
        <taxon>Longibaculum</taxon>
    </lineage>
</organism>
<keyword evidence="1" id="KW-1133">Transmembrane helix</keyword>
<evidence type="ECO:0000313" key="3">
    <source>
        <dbReference type="Proteomes" id="UP000295515"/>
    </source>
</evidence>
<evidence type="ECO:0000256" key="1">
    <source>
        <dbReference type="SAM" id="Phobius"/>
    </source>
</evidence>
<reference evidence="2 3" key="1">
    <citation type="submission" date="2019-03" db="EMBL/GenBank/DDBJ databases">
        <title>Genomic Encyclopedia of Type Strains, Phase IV (KMG-IV): sequencing the most valuable type-strain genomes for metagenomic binning, comparative biology and taxonomic classification.</title>
        <authorList>
            <person name="Goeker M."/>
        </authorList>
    </citation>
    <scope>NUCLEOTIDE SEQUENCE [LARGE SCALE GENOMIC DNA]</scope>
    <source>
        <strain evidence="2 3">DSM 29487</strain>
    </source>
</reference>
<evidence type="ECO:0000313" key="2">
    <source>
        <dbReference type="EMBL" id="TCW01708.1"/>
    </source>
</evidence>
<dbReference type="AlphaFoldDB" id="A0A4R3Z5H3"/>
<proteinExistence type="predicted"/>
<feature type="transmembrane region" description="Helical" evidence="1">
    <location>
        <begin position="38"/>
        <end position="60"/>
    </location>
</feature>
<keyword evidence="1" id="KW-0472">Membrane</keyword>